<comment type="caution">
    <text evidence="1">The sequence shown here is derived from an EMBL/GenBank/DDBJ whole genome shotgun (WGS) entry which is preliminary data.</text>
</comment>
<sequence length="241" mass="26934">MVETTGNLFNGLAGFNVYVNNTEQFSNNISIVGVEIVNNIIVKTTVYCYDKYNQVGVSAGRTVQFIVNGVVYIAVTDENEYTVLLFNSSRNGNYSLSVVLNTTVYDYDNSRWNNTTYYVYKYSNNTATFEVPMVLSDLVVNIGDGYVGDEIKITGILTDKNGDSMINQKITFKKDGKIIGYGTTDANGKLVISYLVSQKGPLTVHTRFYGPIQVIILQKLALRKHSTTEEKQTQNLNLILF</sequence>
<keyword evidence="2" id="KW-1185">Reference proteome</keyword>
<evidence type="ECO:0000313" key="1">
    <source>
        <dbReference type="EMBL" id="RBQ22240.1"/>
    </source>
</evidence>
<organism evidence="1 2">
    <name type="scientific">Candidatus Methanobinarius endosymbioticus</name>
    <dbReference type="NCBI Taxonomy" id="2006182"/>
    <lineage>
        <taxon>Archaea</taxon>
        <taxon>Methanobacteriati</taxon>
        <taxon>Methanobacteriota</taxon>
        <taxon>Methanomada group</taxon>
        <taxon>Methanobacteria</taxon>
        <taxon>Methanobacteriales</taxon>
        <taxon>Methanobacteriaceae</taxon>
        <taxon>Candidatus Methanobinarius</taxon>
    </lineage>
</organism>
<evidence type="ECO:0000313" key="2">
    <source>
        <dbReference type="Proteomes" id="UP000253099"/>
    </source>
</evidence>
<protein>
    <recommendedName>
        <fullName evidence="3">Big-1 domain-containing protein</fullName>
    </recommendedName>
</protein>
<name>A0A366M950_9EURY</name>
<gene>
    <name evidence="1" type="ORF">ALNOE001_19640</name>
</gene>
<evidence type="ECO:0008006" key="3">
    <source>
        <dbReference type="Google" id="ProtNLM"/>
    </source>
</evidence>
<dbReference type="AlphaFoldDB" id="A0A366M950"/>
<reference evidence="1 2" key="1">
    <citation type="submission" date="2018-06" db="EMBL/GenBank/DDBJ databases">
        <title>Genomic insight into two independent archaeal endosymbiosis events.</title>
        <authorList>
            <person name="Lind A.E."/>
            <person name="Lewis W.H."/>
            <person name="Spang A."/>
            <person name="Guy L."/>
            <person name="Embley M.T."/>
            <person name="Ettema T.J.G."/>
        </authorList>
    </citation>
    <scope>NUCLEOTIDE SEQUENCE [LARGE SCALE GENOMIC DNA]</scope>
    <source>
        <strain evidence="1">NOE</strain>
    </source>
</reference>
<accession>A0A366M950</accession>
<dbReference type="EMBL" id="NIZT01000070">
    <property type="protein sequence ID" value="RBQ22240.1"/>
    <property type="molecule type" value="Genomic_DNA"/>
</dbReference>
<dbReference type="Proteomes" id="UP000253099">
    <property type="component" value="Unassembled WGS sequence"/>
</dbReference>
<proteinExistence type="predicted"/>